<evidence type="ECO:0000256" key="2">
    <source>
        <dbReference type="SAM" id="Phobius"/>
    </source>
</evidence>
<reference evidence="3 4" key="1">
    <citation type="submission" date="2015-12" db="EMBL/GenBank/DDBJ databases">
        <title>Dictyostelia acquired genes for synthesis and detection of signals that induce cell-type specialization by lateral gene transfer from prokaryotes.</title>
        <authorList>
            <person name="Gloeckner G."/>
            <person name="Schaap P."/>
        </authorList>
    </citation>
    <scope>NUCLEOTIDE SEQUENCE [LARGE SCALE GENOMIC DNA]</scope>
    <source>
        <strain evidence="3 4">TK</strain>
    </source>
</reference>
<feature type="region of interest" description="Disordered" evidence="1">
    <location>
        <begin position="173"/>
        <end position="196"/>
    </location>
</feature>
<dbReference type="EMBL" id="LODT01000004">
    <property type="protein sequence ID" value="KYR02490.1"/>
    <property type="molecule type" value="Genomic_DNA"/>
</dbReference>
<feature type="compositionally biased region" description="Low complexity" evidence="1">
    <location>
        <begin position="177"/>
        <end position="191"/>
    </location>
</feature>
<accession>A0A152A8C2</accession>
<keyword evidence="2" id="KW-0812">Transmembrane</keyword>
<sequence>MVIYHASRYLVNLDVSSLSKETGDNFEFSQVNPLSNYSNNNLVNYYPLPLFDVNITAEPTDLNTIYYSQTSNFQFAVNFNVTHNCNYFVDTLQYEINTKLSIPNEYIYTFSGEPGYFYVKIYPFIGTVNVTEVLPLIVNKQFLSEHCRLYGNKTLEYQGYIINSISGEVMNKYPDNTQPSTTSSSGSTPKPTDSESPSIASNIIVNIFTILFTILINLVIFI</sequence>
<name>A0A152A8C2_TIELA</name>
<protein>
    <submittedName>
        <fullName evidence="3">Uncharacterized protein</fullName>
    </submittedName>
</protein>
<dbReference type="Proteomes" id="UP000076078">
    <property type="component" value="Unassembled WGS sequence"/>
</dbReference>
<comment type="caution">
    <text evidence="3">The sequence shown here is derived from an EMBL/GenBank/DDBJ whole genome shotgun (WGS) entry which is preliminary data.</text>
</comment>
<evidence type="ECO:0000313" key="4">
    <source>
        <dbReference type="Proteomes" id="UP000076078"/>
    </source>
</evidence>
<keyword evidence="4" id="KW-1185">Reference proteome</keyword>
<proteinExistence type="predicted"/>
<evidence type="ECO:0000313" key="3">
    <source>
        <dbReference type="EMBL" id="KYR02490.1"/>
    </source>
</evidence>
<dbReference type="AlphaFoldDB" id="A0A152A8C2"/>
<evidence type="ECO:0000256" key="1">
    <source>
        <dbReference type="SAM" id="MobiDB-lite"/>
    </source>
</evidence>
<dbReference type="InParanoid" id="A0A152A8C2"/>
<organism evidence="3 4">
    <name type="scientific">Tieghemostelium lacteum</name>
    <name type="common">Slime mold</name>
    <name type="synonym">Dictyostelium lacteum</name>
    <dbReference type="NCBI Taxonomy" id="361077"/>
    <lineage>
        <taxon>Eukaryota</taxon>
        <taxon>Amoebozoa</taxon>
        <taxon>Evosea</taxon>
        <taxon>Eumycetozoa</taxon>
        <taxon>Dictyostelia</taxon>
        <taxon>Dictyosteliales</taxon>
        <taxon>Raperosteliaceae</taxon>
        <taxon>Tieghemostelium</taxon>
    </lineage>
</organism>
<keyword evidence="2" id="KW-0472">Membrane</keyword>
<gene>
    <name evidence="3" type="ORF">DLAC_01334</name>
</gene>
<keyword evidence="2" id="KW-1133">Transmembrane helix</keyword>
<feature type="transmembrane region" description="Helical" evidence="2">
    <location>
        <begin position="199"/>
        <end position="221"/>
    </location>
</feature>